<feature type="transmembrane region" description="Helical" evidence="1">
    <location>
        <begin position="136"/>
        <end position="157"/>
    </location>
</feature>
<dbReference type="PRINTS" id="PR00950">
    <property type="entry name" value="TYPE3IMSPROT"/>
</dbReference>
<dbReference type="Proteomes" id="UP000272778">
    <property type="component" value="Unassembled WGS sequence"/>
</dbReference>
<comment type="caution">
    <text evidence="2">The sequence shown here is derived from an EMBL/GenBank/DDBJ whole genome shotgun (WGS) entry which is preliminary data.</text>
</comment>
<organism evidence="2 3">
    <name type="scientific">Paraburkholderia dinghuensis</name>
    <dbReference type="NCBI Taxonomy" id="2305225"/>
    <lineage>
        <taxon>Bacteria</taxon>
        <taxon>Pseudomonadati</taxon>
        <taxon>Pseudomonadota</taxon>
        <taxon>Betaproteobacteria</taxon>
        <taxon>Burkholderiales</taxon>
        <taxon>Burkholderiaceae</taxon>
        <taxon>Paraburkholderia</taxon>
    </lineage>
</organism>
<feature type="transmembrane region" description="Helical" evidence="1">
    <location>
        <begin position="75"/>
        <end position="99"/>
    </location>
</feature>
<keyword evidence="1" id="KW-0472">Membrane</keyword>
<dbReference type="Gene3D" id="6.10.250.2080">
    <property type="match status" value="1"/>
</dbReference>
<dbReference type="RefSeq" id="WP_124149798.1">
    <property type="nucleotide sequence ID" value="NZ_RQIS01000002.1"/>
</dbReference>
<dbReference type="Pfam" id="PF01312">
    <property type="entry name" value="Bac_export_2"/>
    <property type="match status" value="1"/>
</dbReference>
<accession>A0A3N6MYI6</accession>
<name>A0A3N6MYI6_9BURK</name>
<dbReference type="EMBL" id="RQIS01000002">
    <property type="protein sequence ID" value="RQH09098.1"/>
    <property type="molecule type" value="Genomic_DNA"/>
</dbReference>
<keyword evidence="1" id="KW-0812">Transmembrane</keyword>
<dbReference type="PANTHER" id="PTHR30531">
    <property type="entry name" value="FLAGELLAR BIOSYNTHETIC PROTEIN FLHB"/>
    <property type="match status" value="1"/>
</dbReference>
<keyword evidence="3" id="KW-1185">Reference proteome</keyword>
<reference evidence="2 3" key="1">
    <citation type="submission" date="2018-11" db="EMBL/GenBank/DDBJ databases">
        <title>Paraburkholderia sp. DHOA04, isolated from soil.</title>
        <authorList>
            <person name="Gao Z.-H."/>
            <person name="Qiu L.-H."/>
            <person name="Fu J.-C."/>
        </authorList>
    </citation>
    <scope>NUCLEOTIDE SEQUENCE [LARGE SCALE GENOMIC DNA]</scope>
    <source>
        <strain evidence="2 3">DHOA04</strain>
    </source>
</reference>
<dbReference type="AlphaFoldDB" id="A0A3N6MYI6"/>
<feature type="transmembrane region" description="Helical" evidence="1">
    <location>
        <begin position="21"/>
        <end position="40"/>
    </location>
</feature>
<dbReference type="GO" id="GO:0005886">
    <property type="term" value="C:plasma membrane"/>
    <property type="evidence" value="ECO:0007669"/>
    <property type="project" value="TreeGrafter"/>
</dbReference>
<proteinExistence type="predicted"/>
<evidence type="ECO:0000256" key="1">
    <source>
        <dbReference type="SAM" id="Phobius"/>
    </source>
</evidence>
<dbReference type="InterPro" id="IPR006135">
    <property type="entry name" value="T3SS_substrate_exporter"/>
</dbReference>
<dbReference type="PANTHER" id="PTHR30531:SF14">
    <property type="entry name" value="SURFACE PRESENTATION OF ANTIGENS PROTEIN SPAS"/>
    <property type="match status" value="1"/>
</dbReference>
<evidence type="ECO:0000313" key="3">
    <source>
        <dbReference type="Proteomes" id="UP000272778"/>
    </source>
</evidence>
<protein>
    <submittedName>
        <fullName evidence="2">EscU/YscU/HrcU family type III secretion system export apparatus switch protein</fullName>
    </submittedName>
</protein>
<dbReference type="OrthoDB" id="9807950at2"/>
<sequence>MSDKTEAPTPHRLRRARKDGDIAKSAHITVAVSGLFWWLFLVTEAPHMYQVCVHAVDSVTRIDQTLPFDERYIEVVSALTAMLPVVIATLGVSVIAIVVPEVAQTRGLIAFKRAAPDIKRMNPVSGLKNLFGVKTLVETAITLAQFSILLFIFAYAFKVWCAQLLPSFALSFGGQLSVTCQSLARLLAMMSISQLVPAAVDVRLQQFQWRRRLRMDKNEIRREYRDEEGDPLVKGRRRSLHRELSQ</sequence>
<dbReference type="GO" id="GO:0009306">
    <property type="term" value="P:protein secretion"/>
    <property type="evidence" value="ECO:0007669"/>
    <property type="project" value="InterPro"/>
</dbReference>
<evidence type="ECO:0000313" key="2">
    <source>
        <dbReference type="EMBL" id="RQH09098.1"/>
    </source>
</evidence>
<keyword evidence="1" id="KW-1133">Transmembrane helix</keyword>
<gene>
    <name evidence="2" type="ORF">D1Y85_04345</name>
</gene>